<keyword evidence="7" id="KW-0969">Cilium</keyword>
<dbReference type="RefSeq" id="WP_263372238.1">
    <property type="nucleotide sequence ID" value="NZ_JAGSYD010000004.1"/>
</dbReference>
<dbReference type="InterPro" id="IPR001444">
    <property type="entry name" value="Flag_bb_rod_N"/>
</dbReference>
<evidence type="ECO:0000313" key="8">
    <source>
        <dbReference type="Proteomes" id="UP001596391"/>
    </source>
</evidence>
<dbReference type="Proteomes" id="UP001596391">
    <property type="component" value="Unassembled WGS sequence"/>
</dbReference>
<accession>A0ABW1Z581</accession>
<dbReference type="InterPro" id="IPR053967">
    <property type="entry name" value="LlgE_F_G-like_D1"/>
</dbReference>
<dbReference type="Pfam" id="PF00460">
    <property type="entry name" value="Flg_bb_rod"/>
    <property type="match status" value="1"/>
</dbReference>
<keyword evidence="3 4" id="KW-0975">Bacterial flagellum</keyword>
<comment type="similarity">
    <text evidence="2 4">Belongs to the flagella basal body rod proteins family.</text>
</comment>
<evidence type="ECO:0000259" key="5">
    <source>
        <dbReference type="Pfam" id="PF00460"/>
    </source>
</evidence>
<evidence type="ECO:0000256" key="2">
    <source>
        <dbReference type="ARBA" id="ARBA00009677"/>
    </source>
</evidence>
<dbReference type="SUPFAM" id="SSF117143">
    <property type="entry name" value="Flagellar hook protein flgE"/>
    <property type="match status" value="1"/>
</dbReference>
<evidence type="ECO:0000256" key="1">
    <source>
        <dbReference type="ARBA" id="ARBA00004117"/>
    </source>
</evidence>
<evidence type="ECO:0000259" key="6">
    <source>
        <dbReference type="Pfam" id="PF22692"/>
    </source>
</evidence>
<keyword evidence="8" id="KW-1185">Reference proteome</keyword>
<feature type="domain" description="Flagellar hook protein FlgE/F/G-like D1" evidence="6">
    <location>
        <begin position="88"/>
        <end position="152"/>
    </location>
</feature>
<keyword evidence="7" id="KW-0282">Flagellum</keyword>
<sequence length="250" mass="25940">MDSGLYAAYTALRSRTEALDMAAHNLANASTAGFHAGRTSFRGMLADAQGTLESQLGNAVNSQSLLMSHHVSDLQGTIAPTGNTLDVAIRGKGYLAVQTAQGTRYTRDGELQLDKSGTLTTKNGDPVLDKQGAKIQLPAGTITIGTDGSISVSNAEGSAVVSQLGLMDLGVGGAQESATAGLYELGANATATISQETTVQQGALEGANQDTVSGTVQLVEIQRQAEMMQRMLSVFNNDFDKTASEQLAKV</sequence>
<dbReference type="InterPro" id="IPR037925">
    <property type="entry name" value="FlgE/F/G-like"/>
</dbReference>
<dbReference type="Pfam" id="PF22692">
    <property type="entry name" value="LlgE_F_G_D1"/>
    <property type="match status" value="1"/>
</dbReference>
<gene>
    <name evidence="7" type="ORF">ACFQBQ_01580</name>
</gene>
<organism evidence="7 8">
    <name type="scientific">Granulicella cerasi</name>
    <dbReference type="NCBI Taxonomy" id="741063"/>
    <lineage>
        <taxon>Bacteria</taxon>
        <taxon>Pseudomonadati</taxon>
        <taxon>Acidobacteriota</taxon>
        <taxon>Terriglobia</taxon>
        <taxon>Terriglobales</taxon>
        <taxon>Acidobacteriaceae</taxon>
        <taxon>Granulicella</taxon>
    </lineage>
</organism>
<feature type="domain" description="Flagellar basal body rod protein N-terminal" evidence="5">
    <location>
        <begin position="5"/>
        <end position="34"/>
    </location>
</feature>
<protein>
    <recommendedName>
        <fullName evidence="4">Flagellar basal-body rod protein FlgF</fullName>
    </recommendedName>
</protein>
<dbReference type="InterPro" id="IPR020013">
    <property type="entry name" value="Flagellar_FlgE/F/G"/>
</dbReference>
<comment type="caution">
    <text evidence="7">The sequence shown here is derived from an EMBL/GenBank/DDBJ whole genome shotgun (WGS) entry which is preliminary data.</text>
</comment>
<dbReference type="EMBL" id="JBHSWI010000001">
    <property type="protein sequence ID" value="MFC6644301.1"/>
    <property type="molecule type" value="Genomic_DNA"/>
</dbReference>
<evidence type="ECO:0000313" key="7">
    <source>
        <dbReference type="EMBL" id="MFC6644301.1"/>
    </source>
</evidence>
<dbReference type="NCBIfam" id="TIGR03506">
    <property type="entry name" value="FlgEFG_subfam"/>
    <property type="match status" value="1"/>
</dbReference>
<evidence type="ECO:0000256" key="4">
    <source>
        <dbReference type="RuleBase" id="RU362116"/>
    </source>
</evidence>
<dbReference type="PANTHER" id="PTHR30435">
    <property type="entry name" value="FLAGELLAR PROTEIN"/>
    <property type="match status" value="1"/>
</dbReference>
<proteinExistence type="inferred from homology"/>
<comment type="subunit">
    <text evidence="4">The basal body constitutes a major portion of the flagellar organelle and consists of five rings (E,L,P,S, and M) mounted on a central rod. The rod consists of about 26 subunits of FlgG in the distal portion, and FlgB, FlgC and FlgF are thought to build up the proximal portion of the rod with about 6 subunits each.</text>
</comment>
<keyword evidence="7" id="KW-0966">Cell projection</keyword>
<reference evidence="8" key="1">
    <citation type="journal article" date="2019" name="Int. J. Syst. Evol. Microbiol.">
        <title>The Global Catalogue of Microorganisms (GCM) 10K type strain sequencing project: providing services to taxonomists for standard genome sequencing and annotation.</title>
        <authorList>
            <consortium name="The Broad Institute Genomics Platform"/>
            <consortium name="The Broad Institute Genome Sequencing Center for Infectious Disease"/>
            <person name="Wu L."/>
            <person name="Ma J."/>
        </authorList>
    </citation>
    <scope>NUCLEOTIDE SEQUENCE [LARGE SCALE GENOMIC DNA]</scope>
    <source>
        <strain evidence="8">CGMCC 1.16026</strain>
    </source>
</reference>
<dbReference type="PANTHER" id="PTHR30435:SF18">
    <property type="entry name" value="FLAGELLAR BASAL-BODY ROD PROTEIN FLGF"/>
    <property type="match status" value="1"/>
</dbReference>
<evidence type="ECO:0000256" key="3">
    <source>
        <dbReference type="ARBA" id="ARBA00023143"/>
    </source>
</evidence>
<name>A0ABW1Z581_9BACT</name>
<comment type="subcellular location">
    <subcellularLocation>
        <location evidence="1 4">Bacterial flagellum basal body</location>
    </subcellularLocation>
</comment>